<keyword evidence="4" id="KW-1003">Cell membrane</keyword>
<dbReference type="PANTHER" id="PTHR21522:SF19">
    <property type="entry name" value="PROTON CHANNEL OTOP1"/>
    <property type="match status" value="1"/>
</dbReference>
<dbReference type="Pfam" id="PF03189">
    <property type="entry name" value="Otopetrin"/>
    <property type="match status" value="3"/>
</dbReference>
<sequence>MKDSLRDLNITELSTMEEDSGLDIMYLNKHRHSSSTSSSAPERENDGFNKRKLRITMQDYPRKSGQILSGQYGINLLLLGFAFMLGVSYHGHSIKEKHLVSYITTLMLMQLLWMLWYIVRKDRQKHALPEKDAHAGTSWLRGGLTILAMLSLIMDAFRIGKYVGYKACLSSALVVYPVVHAIHTISQVYFLWFHIKDVIKTFETFERFGVIHAVFTNLLLWCSGAMTESQNVLDAHKKRLSALGFMNYTYESHEPYCNCTTKACSMFSNSLYYLYPFNIEYHIIVSAMLFVMWKNIGRTIEHHQHHIKKKPVAKTAGLVAGPILGFVALAGTIGVLVVYLIQVEATLETRTWAIHMFYQHGIVLMGSMFIASTLGLIIYRTDSWPQDSSKNPSRQLDKELLCGSAIGSWIMSWCGVVAAVASHSEPSYRWTNLAYSLLLVLEKYFQNLFIVESLYLKQEDEEEGSAREVEEGVERSGEAGMSSSRIFSVTSSSTQVPPYDGIINQAFVTQEKMCISLDGSQVKNSHLYQYQCQTPQDSPPLPAVSRTAAALNRKRQILRNIAVFLVLCNSALWLLPAFGCRPQYDNGLEQETFGFAIWTMVLNFAMPLNLFYRMHSVASLFEVFCHV</sequence>
<evidence type="ECO:0000313" key="12">
    <source>
        <dbReference type="EMBL" id="KAI1888331.1"/>
    </source>
</evidence>
<feature type="transmembrane region" description="Helical" evidence="11">
    <location>
        <begin position="317"/>
        <end position="341"/>
    </location>
</feature>
<dbReference type="GO" id="GO:0015252">
    <property type="term" value="F:proton channel activity"/>
    <property type="evidence" value="ECO:0007669"/>
    <property type="project" value="InterPro"/>
</dbReference>
<evidence type="ECO:0000256" key="10">
    <source>
        <dbReference type="ARBA" id="ARBA00023303"/>
    </source>
</evidence>
<evidence type="ECO:0000256" key="3">
    <source>
        <dbReference type="ARBA" id="ARBA00022448"/>
    </source>
</evidence>
<reference evidence="12" key="1">
    <citation type="submission" date="2021-01" db="EMBL/GenBank/DDBJ databases">
        <authorList>
            <person name="Zahm M."/>
            <person name="Roques C."/>
            <person name="Cabau C."/>
            <person name="Klopp C."/>
            <person name="Donnadieu C."/>
            <person name="Jouanno E."/>
            <person name="Lampietro C."/>
            <person name="Louis A."/>
            <person name="Herpin A."/>
            <person name="Echchiki A."/>
            <person name="Berthelot C."/>
            <person name="Parey E."/>
            <person name="Roest-Crollius H."/>
            <person name="Braasch I."/>
            <person name="Postlethwait J."/>
            <person name="Bobe J."/>
            <person name="Montfort J."/>
            <person name="Bouchez O."/>
            <person name="Begum T."/>
            <person name="Mejri S."/>
            <person name="Adams A."/>
            <person name="Chen W.-J."/>
            <person name="Guiguen Y."/>
        </authorList>
    </citation>
    <scope>NUCLEOTIDE SEQUENCE</scope>
    <source>
        <tissue evidence="12">Blood</tissue>
    </source>
</reference>
<name>A0A8T3CWA8_9TELE</name>
<feature type="transmembrane region" description="Helical" evidence="11">
    <location>
        <begin position="361"/>
        <end position="379"/>
    </location>
</feature>
<evidence type="ECO:0000256" key="7">
    <source>
        <dbReference type="ARBA" id="ARBA00022989"/>
    </source>
</evidence>
<dbReference type="GO" id="GO:0042472">
    <property type="term" value="P:inner ear morphogenesis"/>
    <property type="evidence" value="ECO:0007669"/>
    <property type="project" value="TreeGrafter"/>
</dbReference>
<keyword evidence="6" id="KW-0375">Hydrogen ion transport</keyword>
<evidence type="ECO:0000256" key="1">
    <source>
        <dbReference type="ARBA" id="ARBA00004651"/>
    </source>
</evidence>
<evidence type="ECO:0008006" key="14">
    <source>
        <dbReference type="Google" id="ProtNLM"/>
    </source>
</evidence>
<evidence type="ECO:0000256" key="11">
    <source>
        <dbReference type="SAM" id="Phobius"/>
    </source>
</evidence>
<feature type="transmembrane region" description="Helical" evidence="11">
    <location>
        <begin position="99"/>
        <end position="119"/>
    </location>
</feature>
<evidence type="ECO:0000256" key="6">
    <source>
        <dbReference type="ARBA" id="ARBA00022781"/>
    </source>
</evidence>
<keyword evidence="3" id="KW-0813">Transport</keyword>
<feature type="transmembrane region" description="Helical" evidence="11">
    <location>
        <begin position="557"/>
        <end position="575"/>
    </location>
</feature>
<keyword evidence="9 11" id="KW-0472">Membrane</keyword>
<keyword evidence="5 11" id="KW-0812">Transmembrane</keyword>
<keyword evidence="10" id="KW-0407">Ion channel</keyword>
<accession>A0A8T3CWA8</accession>
<dbReference type="InterPro" id="IPR004878">
    <property type="entry name" value="Otopetrin"/>
</dbReference>
<gene>
    <name evidence="12" type="ORF">AGOR_G00183910</name>
</gene>
<keyword evidence="8" id="KW-0406">Ion transport</keyword>
<feature type="transmembrane region" description="Helical" evidence="11">
    <location>
        <begin position="139"/>
        <end position="157"/>
    </location>
</feature>
<evidence type="ECO:0000256" key="4">
    <source>
        <dbReference type="ARBA" id="ARBA00022475"/>
    </source>
</evidence>
<comment type="subcellular location">
    <subcellularLocation>
        <location evidence="1">Cell membrane</location>
        <topology evidence="1">Multi-pass membrane protein</topology>
    </subcellularLocation>
</comment>
<dbReference type="EMBL" id="JAERUA010000017">
    <property type="protein sequence ID" value="KAI1888331.1"/>
    <property type="molecule type" value="Genomic_DNA"/>
</dbReference>
<feature type="transmembrane region" description="Helical" evidence="11">
    <location>
        <begin position="595"/>
        <end position="612"/>
    </location>
</feature>
<organism evidence="12 13">
    <name type="scientific">Albula goreensis</name>
    <dbReference type="NCBI Taxonomy" id="1534307"/>
    <lineage>
        <taxon>Eukaryota</taxon>
        <taxon>Metazoa</taxon>
        <taxon>Chordata</taxon>
        <taxon>Craniata</taxon>
        <taxon>Vertebrata</taxon>
        <taxon>Euteleostomi</taxon>
        <taxon>Actinopterygii</taxon>
        <taxon>Neopterygii</taxon>
        <taxon>Teleostei</taxon>
        <taxon>Albuliformes</taxon>
        <taxon>Albulidae</taxon>
        <taxon>Albula</taxon>
    </lineage>
</organism>
<keyword evidence="13" id="KW-1185">Reference proteome</keyword>
<feature type="transmembrane region" description="Helical" evidence="11">
    <location>
        <begin position="67"/>
        <end position="87"/>
    </location>
</feature>
<evidence type="ECO:0000256" key="5">
    <source>
        <dbReference type="ARBA" id="ARBA00022692"/>
    </source>
</evidence>
<proteinExistence type="inferred from homology"/>
<dbReference type="Proteomes" id="UP000829720">
    <property type="component" value="Unassembled WGS sequence"/>
</dbReference>
<dbReference type="OrthoDB" id="6429739at2759"/>
<comment type="caution">
    <text evidence="12">The sequence shown here is derived from an EMBL/GenBank/DDBJ whole genome shotgun (WGS) entry which is preliminary data.</text>
</comment>
<dbReference type="GO" id="GO:0005886">
    <property type="term" value="C:plasma membrane"/>
    <property type="evidence" value="ECO:0007669"/>
    <property type="project" value="UniProtKB-SubCell"/>
</dbReference>
<protein>
    <recommendedName>
        <fullName evidence="14">Otopetrin 1</fullName>
    </recommendedName>
</protein>
<evidence type="ECO:0000256" key="8">
    <source>
        <dbReference type="ARBA" id="ARBA00023065"/>
    </source>
</evidence>
<comment type="similarity">
    <text evidence="2">Belongs to the otopetrin family.</text>
</comment>
<evidence type="ECO:0000256" key="9">
    <source>
        <dbReference type="ARBA" id="ARBA00023136"/>
    </source>
</evidence>
<keyword evidence="7 11" id="KW-1133">Transmembrane helix</keyword>
<dbReference type="AlphaFoldDB" id="A0A8T3CWA8"/>
<evidence type="ECO:0000256" key="2">
    <source>
        <dbReference type="ARBA" id="ARBA00006513"/>
    </source>
</evidence>
<feature type="transmembrane region" description="Helical" evidence="11">
    <location>
        <begin position="169"/>
        <end position="192"/>
    </location>
</feature>
<feature type="transmembrane region" description="Helical" evidence="11">
    <location>
        <begin position="279"/>
        <end position="296"/>
    </location>
</feature>
<dbReference type="PANTHER" id="PTHR21522">
    <property type="entry name" value="PROTON CHANNEL OTOP"/>
    <property type="match status" value="1"/>
</dbReference>
<evidence type="ECO:0000313" key="13">
    <source>
        <dbReference type="Proteomes" id="UP000829720"/>
    </source>
</evidence>